<dbReference type="Gene3D" id="1.10.10.60">
    <property type="entry name" value="Homeodomain-like"/>
    <property type="match status" value="2"/>
</dbReference>
<sequence>MASPVDMLFNQEPAVAAAVMTEAEGRAERYFPSSSHGFLHFQQAGTAPIGVPDMGSPISDFGVSPFTFDMPEGPFSVAGYGTGVVPVEIPAVWQKKHSTENSKAVVPSKGAWTPEEDELLKGLVAHYGNRRWEEISKHLPGRIGKQCRERWTNHLQPNLKNQAPWTEEEDRKLIEEHKTLGNSWSKIAKRLFGRSENSIKNHWYGTKRGLTSKGRFRKRRFSLLEEYIRSTTAGDKSVASPSQSSAPPPGLGSGGQVVPSASAMLAVSSLPGMGTYLHPGNAPGSSSQGATMNLSSLLPELNTYSGEMQQRYNSSPSFPPNNLLHYGPPPASQQMFSQRLQGQDACANVNLSSLLKSLGLGGSYYCSETGRTSAGGIDDLDNINIV</sequence>
<reference evidence="6" key="2">
    <citation type="submission" date="2018-10" db="UniProtKB">
        <authorList>
            <consortium name="EnsemblPlants"/>
        </authorList>
    </citation>
    <scope>IDENTIFICATION</scope>
</reference>
<accession>A0A3B6GN87</accession>
<dbReference type="SMART" id="SM00717">
    <property type="entry name" value="SANT"/>
    <property type="match status" value="2"/>
</dbReference>
<dbReference type="OMA" id="AHYGNRR"/>
<evidence type="ECO:0000259" key="4">
    <source>
        <dbReference type="PROSITE" id="PS50090"/>
    </source>
</evidence>
<protein>
    <submittedName>
        <fullName evidence="6">Uncharacterized protein</fullName>
    </submittedName>
</protein>
<dbReference type="Gramene" id="TraesKAR3D01G0074920.1">
    <property type="protein sequence ID" value="cds.TraesKAR3D01G0074920.1"/>
    <property type="gene ID" value="TraesKAR3D01G0074920"/>
</dbReference>
<dbReference type="Gramene" id="TraesROB_scaffold_034948_01G000100.1">
    <property type="protein sequence ID" value="TraesROB_scaffold_034948_01G000100.1"/>
    <property type="gene ID" value="TraesROB_scaffold_034948_01G000100"/>
</dbReference>
<dbReference type="InterPro" id="IPR017930">
    <property type="entry name" value="Myb_dom"/>
</dbReference>
<dbReference type="Gramene" id="TraesJAG3D03G01847510.1">
    <property type="protein sequence ID" value="TraesJAG3D03G01847510.1"/>
    <property type="gene ID" value="TraesJAG3D03G01847510"/>
</dbReference>
<dbReference type="Gramene" id="TraesWEE_scaffold_042412_01G000300.1">
    <property type="protein sequence ID" value="TraesWEE_scaffold_042412_01G000300.1"/>
    <property type="gene ID" value="TraesWEE_scaffold_042412_01G000300"/>
</dbReference>
<dbReference type="Proteomes" id="UP000019116">
    <property type="component" value="Chromosome 3D"/>
</dbReference>
<dbReference type="Pfam" id="PF00249">
    <property type="entry name" value="Myb_DNA-binding"/>
    <property type="match status" value="2"/>
</dbReference>
<dbReference type="PANTHER" id="PTHR45614:SF273">
    <property type="entry name" value="MYB DOMAIN PROTEIN 100-RELATED"/>
    <property type="match status" value="1"/>
</dbReference>
<dbReference type="GO" id="GO:0000978">
    <property type="term" value="F:RNA polymerase II cis-regulatory region sequence-specific DNA binding"/>
    <property type="evidence" value="ECO:0000318"/>
    <property type="project" value="GO_Central"/>
</dbReference>
<dbReference type="FunFam" id="1.10.10.60:FF:000010">
    <property type="entry name" value="Transcriptional activator Myb isoform A"/>
    <property type="match status" value="1"/>
</dbReference>
<keyword evidence="1" id="KW-0677">Repeat</keyword>
<dbReference type="PROSITE" id="PS50090">
    <property type="entry name" value="MYB_LIKE"/>
    <property type="match status" value="2"/>
</dbReference>
<dbReference type="PANTHER" id="PTHR45614">
    <property type="entry name" value="MYB PROTEIN-RELATED"/>
    <property type="match status" value="1"/>
</dbReference>
<dbReference type="InterPro" id="IPR050560">
    <property type="entry name" value="MYB_TF"/>
</dbReference>
<evidence type="ECO:0000259" key="5">
    <source>
        <dbReference type="PROSITE" id="PS51294"/>
    </source>
</evidence>
<dbReference type="Gramene" id="TraesMAC3D03G01837300.1">
    <property type="protein sequence ID" value="TraesMAC3D03G01837300.1"/>
    <property type="gene ID" value="TraesMAC3D03G01837300"/>
</dbReference>
<dbReference type="AlphaFoldDB" id="A0A3B6GN87"/>
<proteinExistence type="predicted"/>
<evidence type="ECO:0000256" key="3">
    <source>
        <dbReference type="SAM" id="MobiDB-lite"/>
    </source>
</evidence>
<name>A0A3B6GN87_WHEAT</name>
<dbReference type="Gramene" id="TraesNOR3D03G01865810.1">
    <property type="protein sequence ID" value="TraesNOR3D03G01865810.1"/>
    <property type="gene ID" value="TraesNOR3D03G01865810"/>
</dbReference>
<feature type="domain" description="Myb-like" evidence="4">
    <location>
        <begin position="109"/>
        <end position="155"/>
    </location>
</feature>
<dbReference type="Gramene" id="TraesLDM3D03G01837230.1">
    <property type="protein sequence ID" value="TraesLDM3D03G01837230.1"/>
    <property type="gene ID" value="TraesLDM3D03G01837230"/>
</dbReference>
<dbReference type="GO" id="GO:0006355">
    <property type="term" value="P:regulation of DNA-templated transcription"/>
    <property type="evidence" value="ECO:0000318"/>
    <property type="project" value="GO_Central"/>
</dbReference>
<dbReference type="Gramene" id="TraesCS3D02G133000.1">
    <property type="protein sequence ID" value="TraesCS3D02G133000.1"/>
    <property type="gene ID" value="TraesCS3D02G133000"/>
</dbReference>
<reference evidence="6" key="1">
    <citation type="submission" date="2018-08" db="EMBL/GenBank/DDBJ databases">
        <authorList>
            <person name="Rossello M."/>
        </authorList>
    </citation>
    <scope>NUCLEOTIDE SEQUENCE [LARGE SCALE GENOMIC DNA]</scope>
    <source>
        <strain evidence="6">cv. Chinese Spring</strain>
    </source>
</reference>
<dbReference type="EnsemblPlants" id="TraesCS3D02G133000.1">
    <property type="protein sequence ID" value="TraesCS3D02G133000.1"/>
    <property type="gene ID" value="TraesCS3D02G133000"/>
</dbReference>
<dbReference type="Gramene" id="TraesSTA3D03G01833630.1">
    <property type="protein sequence ID" value="TraesSTA3D03G01833630.1"/>
    <property type="gene ID" value="TraesSTA3D03G01833630"/>
</dbReference>
<dbReference type="InterPro" id="IPR009057">
    <property type="entry name" value="Homeodomain-like_sf"/>
</dbReference>
<dbReference type="STRING" id="4565.A0A3B6GN87"/>
<dbReference type="Gramene" id="TraesPARA_EIv1.0_1079950.1">
    <property type="protein sequence ID" value="TraesPARA_EIv1.0_1079950.1.CDS"/>
    <property type="gene ID" value="TraesPARA_EIv1.0_1079950"/>
</dbReference>
<keyword evidence="2" id="KW-0238">DNA-binding</keyword>
<dbReference type="GO" id="GO:0000981">
    <property type="term" value="F:DNA-binding transcription factor activity, RNA polymerase II-specific"/>
    <property type="evidence" value="ECO:0000318"/>
    <property type="project" value="GO_Central"/>
</dbReference>
<keyword evidence="7" id="KW-1185">Reference proteome</keyword>
<dbReference type="SMR" id="A0A3B6GN87"/>
<dbReference type="OrthoDB" id="613759at2759"/>
<dbReference type="CDD" id="cd00167">
    <property type="entry name" value="SANT"/>
    <property type="match status" value="2"/>
</dbReference>
<dbReference type="Gramene" id="TraesCLE_scaffold_035540_01G000300.1">
    <property type="protein sequence ID" value="TraesCLE_scaffold_035540_01G000300.1"/>
    <property type="gene ID" value="TraesCLE_scaffold_035540_01G000300"/>
</dbReference>
<dbReference type="Gramene" id="TraesCS3D03G0279700.1">
    <property type="protein sequence ID" value="TraesCS3D03G0279700.1.CDS"/>
    <property type="gene ID" value="TraesCS3D03G0279700"/>
</dbReference>
<dbReference type="Gramene" id="TraesLAC3D03G01780270.1">
    <property type="protein sequence ID" value="TraesLAC3D03G01780270.1"/>
    <property type="gene ID" value="TraesLAC3D03G01780270"/>
</dbReference>
<dbReference type="PROSITE" id="PS51294">
    <property type="entry name" value="HTH_MYB"/>
    <property type="match status" value="2"/>
</dbReference>
<dbReference type="Gramene" id="TraesARI3D03G01871320.1">
    <property type="protein sequence ID" value="TraesARI3D03G01871320.1"/>
    <property type="gene ID" value="TraesARI3D03G01871320"/>
</dbReference>
<evidence type="ECO:0000313" key="6">
    <source>
        <dbReference type="EnsemblPlants" id="TraesCS3D02G133000.1"/>
    </source>
</evidence>
<dbReference type="SUPFAM" id="SSF46689">
    <property type="entry name" value="Homeodomain-like"/>
    <property type="match status" value="1"/>
</dbReference>
<dbReference type="InterPro" id="IPR001005">
    <property type="entry name" value="SANT/Myb"/>
</dbReference>
<dbReference type="GO" id="GO:0005634">
    <property type="term" value="C:nucleus"/>
    <property type="evidence" value="ECO:0000318"/>
    <property type="project" value="GO_Central"/>
</dbReference>
<evidence type="ECO:0000256" key="2">
    <source>
        <dbReference type="ARBA" id="ARBA00023125"/>
    </source>
</evidence>
<feature type="domain" description="HTH myb-type" evidence="5">
    <location>
        <begin position="164"/>
        <end position="211"/>
    </location>
</feature>
<evidence type="ECO:0000256" key="1">
    <source>
        <dbReference type="ARBA" id="ARBA00022737"/>
    </source>
</evidence>
<dbReference type="Gramene" id="TraesJUL3D03G01856750.1">
    <property type="protein sequence ID" value="TraesJUL3D03G01856750.1"/>
    <property type="gene ID" value="TraesJUL3D03G01856750"/>
</dbReference>
<evidence type="ECO:0000313" key="7">
    <source>
        <dbReference type="Proteomes" id="UP000019116"/>
    </source>
</evidence>
<feature type="region of interest" description="Disordered" evidence="3">
    <location>
        <begin position="232"/>
        <end position="257"/>
    </location>
</feature>
<feature type="domain" description="HTH myb-type" evidence="5">
    <location>
        <begin position="109"/>
        <end position="159"/>
    </location>
</feature>
<dbReference type="Gramene" id="TraesSYM3D03G01861520.1">
    <property type="protein sequence ID" value="TraesSYM3D03G01861520.1"/>
    <property type="gene ID" value="TraesSYM3D03G01861520"/>
</dbReference>
<dbReference type="Gramene" id="TraesCAD_scaffold_036724_01G000300.1">
    <property type="protein sequence ID" value="TraesCAD_scaffold_036724_01G000300.1"/>
    <property type="gene ID" value="TraesCAD_scaffold_036724_01G000300"/>
</dbReference>
<organism evidence="6">
    <name type="scientific">Triticum aestivum</name>
    <name type="common">Wheat</name>
    <dbReference type="NCBI Taxonomy" id="4565"/>
    <lineage>
        <taxon>Eukaryota</taxon>
        <taxon>Viridiplantae</taxon>
        <taxon>Streptophyta</taxon>
        <taxon>Embryophyta</taxon>
        <taxon>Tracheophyta</taxon>
        <taxon>Spermatophyta</taxon>
        <taxon>Magnoliopsida</taxon>
        <taxon>Liliopsida</taxon>
        <taxon>Poales</taxon>
        <taxon>Poaceae</taxon>
        <taxon>BOP clade</taxon>
        <taxon>Pooideae</taxon>
        <taxon>Triticodae</taxon>
        <taxon>Triticeae</taxon>
        <taxon>Triticinae</taxon>
        <taxon>Triticum</taxon>
    </lineage>
</organism>
<feature type="domain" description="Myb-like" evidence="4">
    <location>
        <begin position="161"/>
        <end position="203"/>
    </location>
</feature>